<dbReference type="InterPro" id="IPR053181">
    <property type="entry name" value="EcdB-like_regulator"/>
</dbReference>
<gene>
    <name evidence="2" type="ORF">CEP54_013109</name>
</gene>
<dbReference type="EMBL" id="NKCI01000205">
    <property type="protein sequence ID" value="RSL48020.1"/>
    <property type="molecule type" value="Genomic_DNA"/>
</dbReference>
<dbReference type="STRING" id="1325734.A0A428P4Q1"/>
<proteinExistence type="predicted"/>
<dbReference type="CDD" id="cd12148">
    <property type="entry name" value="fungal_TF_MHR"/>
    <property type="match status" value="1"/>
</dbReference>
<organism evidence="2 3">
    <name type="scientific">Fusarium duplospermum</name>
    <dbReference type="NCBI Taxonomy" id="1325734"/>
    <lineage>
        <taxon>Eukaryota</taxon>
        <taxon>Fungi</taxon>
        <taxon>Dikarya</taxon>
        <taxon>Ascomycota</taxon>
        <taxon>Pezizomycotina</taxon>
        <taxon>Sordariomycetes</taxon>
        <taxon>Hypocreomycetidae</taxon>
        <taxon>Hypocreales</taxon>
        <taxon>Nectriaceae</taxon>
        <taxon>Fusarium</taxon>
        <taxon>Fusarium solani species complex</taxon>
    </lineage>
</organism>
<reference evidence="2 3" key="1">
    <citation type="submission" date="2017-06" db="EMBL/GenBank/DDBJ databases">
        <title>Comparative genomic analysis of Ambrosia Fusariam Clade fungi.</title>
        <authorList>
            <person name="Stajich J.E."/>
            <person name="Carrillo J."/>
            <person name="Kijimoto T."/>
            <person name="Eskalen A."/>
            <person name="O'Donnell K."/>
            <person name="Kasson M."/>
        </authorList>
    </citation>
    <scope>NUCLEOTIDE SEQUENCE [LARGE SCALE GENOMIC DNA]</scope>
    <source>
        <strain evidence="2 3">NRRL62584</strain>
    </source>
</reference>
<dbReference type="Pfam" id="PF01636">
    <property type="entry name" value="APH"/>
    <property type="match status" value="1"/>
</dbReference>
<sequence length="589" mass="66614">MPSYPAILPHQLPQGSFAPSTPPGLFRHLRYLLVLRAGGDIEHPNLKGFKIRPPVIFKDLGLLVKYGEAPDVTIAEGQCLWAIRHFLPQVPVPEIYGWTQAESFTFLYMEFIDGITLHDGWDTLTPTEKSGVCEQLKTIIAEIHHLRQGPDDQFIGNINRGPLGDMVLTSTTLPCVGPFSSVTGFHDWLSDMVKRPAKVHRPDLDLADIRDPYREMLPDDSPVTFTHADLNPVNIMVSKGSPCRVVAIIDWEQSGWYPAYWEFCKAEYTTELHSEWQTEYLPKVLDEPACVEGSSLQVLLSTNSDYSVGSTSQLVSSLFWTCYKSEREILSELPLGIPALRDPPSQDSYPPPQQITRDLSASEEDSWFFLLSELTLRRITDQVAEIVTKYIDARIRHEQGPRVEHLVPIVAGFQNQVQSFRELLPEAIKFPDVPEPASTEWEHYSRGRYYRVLELMHRPFVFTAIHDPTCSPAIQALAKTGLENGLKYLQHSRTSHRHHGLWLQLRNQVRISSLLLAASTIPHFAMPDGWYDGISRTLTTLAYWSYEFPSCKSYKEVILTLSAHTRLGNMDGGTPMSYSQVSNDSVALI</sequence>
<dbReference type="PANTHER" id="PTHR47785">
    <property type="entry name" value="ZN(II)2CYS6 TRANSCRIPTION FACTOR (EUROFUNG)-RELATED-RELATED"/>
    <property type="match status" value="1"/>
</dbReference>
<feature type="domain" description="Aminoglycoside phosphotransferase" evidence="1">
    <location>
        <begin position="84"/>
        <end position="266"/>
    </location>
</feature>
<dbReference type="InterPro" id="IPR002575">
    <property type="entry name" value="Aminoglycoside_PTrfase"/>
</dbReference>
<evidence type="ECO:0000313" key="2">
    <source>
        <dbReference type="EMBL" id="RSL48020.1"/>
    </source>
</evidence>
<evidence type="ECO:0000313" key="3">
    <source>
        <dbReference type="Proteomes" id="UP000288168"/>
    </source>
</evidence>
<dbReference type="PANTHER" id="PTHR47785:SF5">
    <property type="entry name" value="ZN(II)2CYS6 TRANSCRIPTION FACTOR (EUROFUNG)"/>
    <property type="match status" value="1"/>
</dbReference>
<dbReference type="Proteomes" id="UP000288168">
    <property type="component" value="Unassembled WGS sequence"/>
</dbReference>
<evidence type="ECO:0000259" key="1">
    <source>
        <dbReference type="Pfam" id="PF01636"/>
    </source>
</evidence>
<comment type="caution">
    <text evidence="2">The sequence shown here is derived from an EMBL/GenBank/DDBJ whole genome shotgun (WGS) entry which is preliminary data.</text>
</comment>
<dbReference type="SUPFAM" id="SSF56112">
    <property type="entry name" value="Protein kinase-like (PK-like)"/>
    <property type="match status" value="1"/>
</dbReference>
<accession>A0A428P4Q1</accession>
<dbReference type="OrthoDB" id="4356994at2759"/>
<name>A0A428P4Q1_9HYPO</name>
<keyword evidence="3" id="KW-1185">Reference proteome</keyword>
<dbReference type="Gene3D" id="3.90.1200.10">
    <property type="match status" value="1"/>
</dbReference>
<protein>
    <recommendedName>
        <fullName evidence="1">Aminoglycoside phosphotransferase domain-containing protein</fullName>
    </recommendedName>
</protein>
<dbReference type="AlphaFoldDB" id="A0A428P4Q1"/>
<dbReference type="InterPro" id="IPR011009">
    <property type="entry name" value="Kinase-like_dom_sf"/>
</dbReference>